<organism evidence="1 2">
    <name type="scientific">Ferrimicrobium acidiphilum DSM 19497</name>
    <dbReference type="NCBI Taxonomy" id="1121877"/>
    <lineage>
        <taxon>Bacteria</taxon>
        <taxon>Bacillati</taxon>
        <taxon>Actinomycetota</taxon>
        <taxon>Acidimicrobiia</taxon>
        <taxon>Acidimicrobiales</taxon>
        <taxon>Acidimicrobiaceae</taxon>
        <taxon>Ferrimicrobium</taxon>
    </lineage>
</organism>
<evidence type="ECO:0000313" key="2">
    <source>
        <dbReference type="Proteomes" id="UP000032336"/>
    </source>
</evidence>
<proteinExistence type="predicted"/>
<dbReference type="EMBL" id="JXUW01000028">
    <property type="protein sequence ID" value="KJE75814.1"/>
    <property type="molecule type" value="Genomic_DNA"/>
</dbReference>
<accession>A0A0D8FSA3</accession>
<evidence type="ECO:0000313" key="1">
    <source>
        <dbReference type="EMBL" id="KJE75814.1"/>
    </source>
</evidence>
<comment type="caution">
    <text evidence="1">The sequence shown here is derived from an EMBL/GenBank/DDBJ whole genome shotgun (WGS) entry which is preliminary data.</text>
</comment>
<dbReference type="AlphaFoldDB" id="A0A0D8FSA3"/>
<keyword evidence="2" id="KW-1185">Reference proteome</keyword>
<reference evidence="1 2" key="1">
    <citation type="submission" date="2015-01" db="EMBL/GenBank/DDBJ databases">
        <title>Draft genome of the acidophilic iron oxidizer Ferrimicrobium acidiphilum strain T23.</title>
        <authorList>
            <person name="Poehlein A."/>
            <person name="Eisen S."/>
            <person name="Schloemann M."/>
            <person name="Johnson B.D."/>
            <person name="Daniel R."/>
            <person name="Muehling M."/>
        </authorList>
    </citation>
    <scope>NUCLEOTIDE SEQUENCE [LARGE SCALE GENOMIC DNA]</scope>
    <source>
        <strain evidence="1 2">T23</strain>
    </source>
</reference>
<protein>
    <submittedName>
        <fullName evidence="1">Uncharacterized protein</fullName>
    </submittedName>
</protein>
<name>A0A0D8FSA3_9ACTN</name>
<dbReference type="Proteomes" id="UP000032336">
    <property type="component" value="Unassembled WGS sequence"/>
</dbReference>
<gene>
    <name evidence="1" type="ORF">FEAC_24450</name>
</gene>
<sequence length="81" mass="8792">MISNTGRPTGVDFAKIEIYTPPTTKASDYRDGPILEQFLAHVPAEPRSDGPTFGVTASMMHAHNSGHWRKQSKSTAIEGPP</sequence>